<protein>
    <submittedName>
        <fullName evidence="2">Uncharacterized protein</fullName>
    </submittedName>
</protein>
<evidence type="ECO:0000313" key="3">
    <source>
        <dbReference type="Proteomes" id="UP000661025"/>
    </source>
</evidence>
<gene>
    <name evidence="2" type="ORF">IHE70_13670</name>
</gene>
<feature type="transmembrane region" description="Helical" evidence="1">
    <location>
        <begin position="43"/>
        <end position="61"/>
    </location>
</feature>
<keyword evidence="1" id="KW-1133">Transmembrane helix</keyword>
<feature type="transmembrane region" description="Helical" evidence="1">
    <location>
        <begin position="67"/>
        <end position="85"/>
    </location>
</feature>
<accession>A0A927L2G6</accession>
<reference evidence="2" key="1">
    <citation type="submission" date="2020-09" db="EMBL/GenBank/DDBJ databases">
        <title>Streptomyces canutascabiei sp. nov., which causes potato common scab and is distributed across the world.</title>
        <authorList>
            <person name="Nguyen H.P."/>
            <person name="Weisberg A.J."/>
            <person name="Chang J.H."/>
            <person name="Clarke C.R."/>
        </authorList>
    </citation>
    <scope>NUCLEOTIDE SEQUENCE</scope>
    <source>
        <strain evidence="2">ID-01-6.2a</strain>
    </source>
</reference>
<dbReference type="AlphaFoldDB" id="A0A927L2G6"/>
<keyword evidence="1" id="KW-0472">Membrane</keyword>
<comment type="caution">
    <text evidence="2">The sequence shown here is derived from an EMBL/GenBank/DDBJ whole genome shotgun (WGS) entry which is preliminary data.</text>
</comment>
<proteinExistence type="predicted"/>
<dbReference type="Proteomes" id="UP000661025">
    <property type="component" value="Unassembled WGS sequence"/>
</dbReference>
<sequence>MATTDPYRLSVHDAHHVAHRDARRDAHHEAPAPAVTRGEVTRVLLWLILVISAVANMVVSYAALGVAVNLACGSVTGLAATALVVRRLKGGRR</sequence>
<evidence type="ECO:0000256" key="1">
    <source>
        <dbReference type="SAM" id="Phobius"/>
    </source>
</evidence>
<name>A0A927L2G6_9ACTN</name>
<organism evidence="2 3">
    <name type="scientific">Streptomyces caniscabiei</name>
    <dbReference type="NCBI Taxonomy" id="2746961"/>
    <lineage>
        <taxon>Bacteria</taxon>
        <taxon>Bacillati</taxon>
        <taxon>Actinomycetota</taxon>
        <taxon>Actinomycetes</taxon>
        <taxon>Kitasatosporales</taxon>
        <taxon>Streptomycetaceae</taxon>
        <taxon>Streptomyces</taxon>
    </lineage>
</organism>
<evidence type="ECO:0000313" key="2">
    <source>
        <dbReference type="EMBL" id="MBD9724252.1"/>
    </source>
</evidence>
<dbReference type="RefSeq" id="WP_192361069.1">
    <property type="nucleotide sequence ID" value="NZ_CP119182.1"/>
</dbReference>
<dbReference type="GeneID" id="79928022"/>
<dbReference type="EMBL" id="JACYXT010000004">
    <property type="protein sequence ID" value="MBD9724252.1"/>
    <property type="molecule type" value="Genomic_DNA"/>
</dbReference>
<keyword evidence="1" id="KW-0812">Transmembrane</keyword>